<dbReference type="EMBL" id="NFLC01000008">
    <property type="protein sequence ID" value="OUQ10601.1"/>
    <property type="molecule type" value="Genomic_DNA"/>
</dbReference>
<reference evidence="2" key="1">
    <citation type="submission" date="2017-04" db="EMBL/GenBank/DDBJ databases">
        <title>Function of individual gut microbiota members based on whole genome sequencing of pure cultures obtained from chicken caecum.</title>
        <authorList>
            <person name="Medvecky M."/>
            <person name="Cejkova D."/>
            <person name="Polansky O."/>
            <person name="Karasova D."/>
            <person name="Kubasova T."/>
            <person name="Cizek A."/>
            <person name="Rychlik I."/>
        </authorList>
    </citation>
    <scope>NUCLEOTIDE SEQUENCE [LARGE SCALE GENOMIC DNA]</scope>
    <source>
        <strain evidence="2">An144</strain>
    </source>
</reference>
<comment type="caution">
    <text evidence="1">The sequence shown here is derived from an EMBL/GenBank/DDBJ whole genome shotgun (WGS) entry which is preliminary data.</text>
</comment>
<gene>
    <name evidence="1" type="ORF">B5E88_05165</name>
</gene>
<dbReference type="RefSeq" id="WP_016251553.1">
    <property type="nucleotide sequence ID" value="NZ_CP010060.1"/>
</dbReference>
<dbReference type="Proteomes" id="UP000196074">
    <property type="component" value="Unassembled WGS sequence"/>
</dbReference>
<dbReference type="AlphaFoldDB" id="A0A1Y4R0G0"/>
<protein>
    <recommendedName>
        <fullName evidence="3">Dithiol-disulfide isomerase</fullName>
    </recommendedName>
</protein>
<name>A0A1Y4R0G0_9ENTE</name>
<dbReference type="GeneID" id="60871028"/>
<evidence type="ECO:0000313" key="1">
    <source>
        <dbReference type="EMBL" id="OUQ10601.1"/>
    </source>
</evidence>
<accession>A0A1Y4R0G0</accession>
<evidence type="ECO:0000313" key="2">
    <source>
        <dbReference type="Proteomes" id="UP000196074"/>
    </source>
</evidence>
<proteinExistence type="predicted"/>
<dbReference type="Pfam" id="PF13743">
    <property type="entry name" value="Thioredoxin_5"/>
    <property type="match status" value="1"/>
</dbReference>
<sequence length="197" mass="23501">MNEVYLFINPLESSLAQLMPYFTYFRQIYHENARLQVVPLVNLQIVRDYLRVHQLPLHLEQQNTTFQEAYQLALDFKAAQLQGNKYARQFLCQMQRCMEDGYSFALADQVFRELSADFEMFAEDRQSDLCKQLFLQDQQLACEMKVKTVDTLTCFNYQYDQKYGYLIEGLDNIKRLPEFIQPETSGKITYLDWRAYK</sequence>
<organism evidence="1 2">
    <name type="scientific">Enterococcus cecorum</name>
    <dbReference type="NCBI Taxonomy" id="44008"/>
    <lineage>
        <taxon>Bacteria</taxon>
        <taxon>Bacillati</taxon>
        <taxon>Bacillota</taxon>
        <taxon>Bacilli</taxon>
        <taxon>Lactobacillales</taxon>
        <taxon>Enterococcaceae</taxon>
        <taxon>Enterococcus</taxon>
    </lineage>
</organism>
<evidence type="ECO:0008006" key="3">
    <source>
        <dbReference type="Google" id="ProtNLM"/>
    </source>
</evidence>